<protein>
    <submittedName>
        <fullName evidence="1">Uncharacterized protein</fullName>
    </submittedName>
</protein>
<gene>
    <name evidence="1" type="ORF">CL55_00008840</name>
</gene>
<evidence type="ECO:0000313" key="2">
    <source>
        <dbReference type="Proteomes" id="UP000061135"/>
    </source>
</evidence>
<dbReference type="AlphaFoldDB" id="A0A0E3ZJS2"/>
<dbReference type="KEGG" id="pdq:CL55_00008840"/>
<name>A0A0E3ZJS2_9BURK</name>
<accession>A0A0E3ZJS2</accession>
<dbReference type="PATRIC" id="fig|576611.7.peg.898"/>
<keyword evidence="2" id="KW-1185">Reference proteome</keyword>
<dbReference type="Proteomes" id="UP000061135">
    <property type="component" value="Chromosome"/>
</dbReference>
<dbReference type="OrthoDB" id="9133508at2"/>
<evidence type="ECO:0000313" key="1">
    <source>
        <dbReference type="EMBL" id="AKD25217.1"/>
    </source>
</evidence>
<organism evidence="1 2">
    <name type="scientific">Polynucleobacter duraquae</name>
    <dbReference type="NCBI Taxonomy" id="1835254"/>
    <lineage>
        <taxon>Bacteria</taxon>
        <taxon>Pseudomonadati</taxon>
        <taxon>Pseudomonadota</taxon>
        <taxon>Betaproteobacteria</taxon>
        <taxon>Burkholderiales</taxon>
        <taxon>Burkholderiaceae</taxon>
        <taxon>Polynucleobacter</taxon>
    </lineage>
</organism>
<dbReference type="EMBL" id="CP007501">
    <property type="protein sequence ID" value="AKD25217.1"/>
    <property type="molecule type" value="Genomic_DNA"/>
</dbReference>
<dbReference type="RefSeq" id="WP_046330047.1">
    <property type="nucleotide sequence ID" value="NZ_CP007501.1"/>
</dbReference>
<reference evidence="1 2" key="1">
    <citation type="submission" date="2014-03" db="EMBL/GenBank/DDBJ databases">
        <title>Genome of Polynucleobacter strain MWH-MoK4.</title>
        <authorList>
            <person name="Hahn M.W."/>
        </authorList>
    </citation>
    <scope>NUCLEOTIDE SEQUENCE [LARGE SCALE GENOMIC DNA]</scope>
    <source>
        <strain evidence="1 2">MWH-MoK4</strain>
    </source>
</reference>
<sequence length="59" mass="6877">MTTFTTEDRELAEKEPIPFYGYYHLSDPSSKDSNPLLHPALKKIQLEYRVDDSSEDLED</sequence>
<dbReference type="HOGENOM" id="CLU_2956654_0_0_4"/>
<dbReference type="STRING" id="1835254.CL55_00008840"/>
<proteinExistence type="predicted"/>